<dbReference type="PANTHER" id="PTHR14369:SF0">
    <property type="entry name" value="SURFEIT LOCUS PROTEIN 6"/>
    <property type="match status" value="1"/>
</dbReference>
<dbReference type="InterPro" id="IPR007019">
    <property type="entry name" value="SURF6"/>
</dbReference>
<feature type="coiled-coil region" evidence="4">
    <location>
        <begin position="262"/>
        <end position="289"/>
    </location>
</feature>
<dbReference type="GO" id="GO:0005730">
    <property type="term" value="C:nucleolus"/>
    <property type="evidence" value="ECO:0007669"/>
    <property type="project" value="TreeGrafter"/>
</dbReference>
<evidence type="ECO:0000256" key="3">
    <source>
        <dbReference type="ARBA" id="ARBA00023242"/>
    </source>
</evidence>
<feature type="compositionally biased region" description="Acidic residues" evidence="5">
    <location>
        <begin position="106"/>
        <end position="115"/>
    </location>
</feature>
<dbReference type="AlphaFoldDB" id="A0A8S9HXX4"/>
<feature type="compositionally biased region" description="Basic residues" evidence="5">
    <location>
        <begin position="154"/>
        <end position="169"/>
    </location>
</feature>
<feature type="region of interest" description="Disordered" evidence="5">
    <location>
        <begin position="53"/>
        <end position="79"/>
    </location>
</feature>
<dbReference type="GO" id="GO:0042274">
    <property type="term" value="P:ribosomal small subunit biogenesis"/>
    <property type="evidence" value="ECO:0007669"/>
    <property type="project" value="TreeGrafter"/>
</dbReference>
<dbReference type="InterPro" id="IPR029188">
    <property type="entry name" value="Rrp14_N"/>
</dbReference>
<dbReference type="Pfam" id="PF04935">
    <property type="entry name" value="SURF6"/>
    <property type="match status" value="1"/>
</dbReference>
<feature type="compositionally biased region" description="Basic and acidic residues" evidence="5">
    <location>
        <begin position="63"/>
        <end position="79"/>
    </location>
</feature>
<comment type="subcellular location">
    <subcellularLocation>
        <location evidence="1">Nucleus</location>
    </subcellularLocation>
</comment>
<accession>A0A8S9HXX4</accession>
<gene>
    <name evidence="8" type="ORF">F2Q70_00014069</name>
</gene>
<name>A0A8S9HXX4_BRACR</name>
<keyword evidence="4" id="KW-0175">Coiled coil</keyword>
<evidence type="ECO:0000256" key="5">
    <source>
        <dbReference type="SAM" id="MobiDB-lite"/>
    </source>
</evidence>
<proteinExistence type="inferred from homology"/>
<feature type="compositionally biased region" description="Basic and acidic residues" evidence="5">
    <location>
        <begin position="129"/>
        <end position="153"/>
    </location>
</feature>
<reference evidence="8" key="1">
    <citation type="submission" date="2019-12" db="EMBL/GenBank/DDBJ databases">
        <title>Genome sequencing and annotation of Brassica cretica.</title>
        <authorList>
            <person name="Studholme D.J."/>
            <person name="Sarris P.F."/>
        </authorList>
    </citation>
    <scope>NUCLEOTIDE SEQUENCE</scope>
    <source>
        <strain evidence="8">PFS-102/07</strain>
        <tissue evidence="8">Leaf</tissue>
    </source>
</reference>
<feature type="domain" description="Ribosomal RNA-processing protein 14 N-terminal" evidence="7">
    <location>
        <begin position="20"/>
        <end position="79"/>
    </location>
</feature>
<comment type="similarity">
    <text evidence="2">Belongs to the SURF6 family.</text>
</comment>
<dbReference type="EMBL" id="QGKY02001250">
    <property type="protein sequence ID" value="KAF2562410.1"/>
    <property type="molecule type" value="Genomic_DNA"/>
</dbReference>
<dbReference type="GO" id="GO:0003723">
    <property type="term" value="F:RNA binding"/>
    <property type="evidence" value="ECO:0007669"/>
    <property type="project" value="TreeGrafter"/>
</dbReference>
<comment type="caution">
    <text evidence="8">The sequence shown here is derived from an EMBL/GenBank/DDBJ whole genome shotgun (WGS) entry which is preliminary data.</text>
</comment>
<evidence type="ECO:0000259" key="7">
    <source>
        <dbReference type="Pfam" id="PF15459"/>
    </source>
</evidence>
<evidence type="ECO:0000313" key="8">
    <source>
        <dbReference type="EMBL" id="KAF2562410.1"/>
    </source>
</evidence>
<evidence type="ECO:0000256" key="2">
    <source>
        <dbReference type="ARBA" id="ARBA00005904"/>
    </source>
</evidence>
<dbReference type="InterPro" id="IPR029190">
    <property type="entry name" value="Rrp14/SURF6_C"/>
</dbReference>
<evidence type="ECO:0000256" key="1">
    <source>
        <dbReference type="ARBA" id="ARBA00004123"/>
    </source>
</evidence>
<dbReference type="Pfam" id="PF15459">
    <property type="entry name" value="RRP14"/>
    <property type="match status" value="1"/>
</dbReference>
<dbReference type="GO" id="GO:0003677">
    <property type="term" value="F:DNA binding"/>
    <property type="evidence" value="ECO:0007669"/>
    <property type="project" value="TreeGrafter"/>
</dbReference>
<feature type="region of interest" description="Disordered" evidence="5">
    <location>
        <begin position="99"/>
        <end position="178"/>
    </location>
</feature>
<evidence type="ECO:0008006" key="9">
    <source>
        <dbReference type="Google" id="ProtNLM"/>
    </source>
</evidence>
<dbReference type="GO" id="GO:0042273">
    <property type="term" value="P:ribosomal large subunit biogenesis"/>
    <property type="evidence" value="ECO:0007669"/>
    <property type="project" value="TreeGrafter"/>
</dbReference>
<dbReference type="PANTHER" id="PTHR14369">
    <property type="entry name" value="SURFEIT LOCUS PROTEIN 6"/>
    <property type="match status" value="1"/>
</dbReference>
<keyword evidence="3" id="KW-0539">Nucleus</keyword>
<protein>
    <recommendedName>
        <fullName evidence="9">Ribosomal RNA-processing protein 14/surfeit locus protein 6 C-terminal domain-containing protein</fullName>
    </recommendedName>
</protein>
<organism evidence="8">
    <name type="scientific">Brassica cretica</name>
    <name type="common">Mustard</name>
    <dbReference type="NCBI Taxonomy" id="69181"/>
    <lineage>
        <taxon>Eukaryota</taxon>
        <taxon>Viridiplantae</taxon>
        <taxon>Streptophyta</taxon>
        <taxon>Embryophyta</taxon>
        <taxon>Tracheophyta</taxon>
        <taxon>Spermatophyta</taxon>
        <taxon>Magnoliopsida</taxon>
        <taxon>eudicotyledons</taxon>
        <taxon>Gunneridae</taxon>
        <taxon>Pentapetalae</taxon>
        <taxon>rosids</taxon>
        <taxon>malvids</taxon>
        <taxon>Brassicales</taxon>
        <taxon>Brassicaceae</taxon>
        <taxon>Brassiceae</taxon>
        <taxon>Brassica</taxon>
    </lineage>
</organism>
<evidence type="ECO:0000259" key="6">
    <source>
        <dbReference type="Pfam" id="PF04935"/>
    </source>
</evidence>
<evidence type="ECO:0000256" key="4">
    <source>
        <dbReference type="SAM" id="Coils"/>
    </source>
</evidence>
<feature type="domain" description="Ribosomal RNA-processing protein 14/surfeit locus protein 6 C-terminal" evidence="6">
    <location>
        <begin position="150"/>
        <end position="312"/>
    </location>
</feature>
<sequence length="427" mass="49256">MAKKKEKVVDSGLDTIKSMVHQHSEFFDTMVELIPARFYLPDETERKWFPGLSKAQKARAKRKTTENLKKARRDRLDPEKSALTTLDLLKQKIEKEKKKLSNVVASDDDDESEEETDHKKAKTDSVTYEELRQRLHRKIDELKGGRGGSERPRSHEKRKKIVPNKRKREKTVEEEDKAKLDVEEAAKDLTFSYFKIDDDEEHGKGTKKRRLSKSRELERALKLEAAKKDPEKGEVIAKKHSWQAATSRAAGIKVHDDPKLLKQSIHKEKKRQEKNAEKWKERVEGQQKVRVEKQQKRSGNIAERIEQNKMRKIAKREKKLLRPGFEGRKEGFVNDGKVCSLKNIPNAMSQMITNPSLRAHQTMVTIKAITQNKLSLSAAEGKCFAAARCVASGSGYATVVEPVTPEEEKRDMRWRSKRRNMGTLRMP</sequence>